<evidence type="ECO:0000313" key="7">
    <source>
        <dbReference type="EMBL" id="ETO23326.1"/>
    </source>
</evidence>
<dbReference type="GO" id="GO:0008270">
    <property type="term" value="F:zinc ion binding"/>
    <property type="evidence" value="ECO:0007669"/>
    <property type="project" value="UniProtKB-KW"/>
</dbReference>
<evidence type="ECO:0000256" key="4">
    <source>
        <dbReference type="PROSITE-ProRule" id="PRU00228"/>
    </source>
</evidence>
<organism evidence="7 8">
    <name type="scientific">Reticulomyxa filosa</name>
    <dbReference type="NCBI Taxonomy" id="46433"/>
    <lineage>
        <taxon>Eukaryota</taxon>
        <taxon>Sar</taxon>
        <taxon>Rhizaria</taxon>
        <taxon>Retaria</taxon>
        <taxon>Foraminifera</taxon>
        <taxon>Monothalamids</taxon>
        <taxon>Reticulomyxidae</taxon>
        <taxon>Reticulomyxa</taxon>
    </lineage>
</organism>
<evidence type="ECO:0000256" key="1">
    <source>
        <dbReference type="ARBA" id="ARBA00022723"/>
    </source>
</evidence>
<reference evidence="7 8" key="1">
    <citation type="journal article" date="2013" name="Curr. Biol.">
        <title>The Genome of the Foraminiferan Reticulomyxa filosa.</title>
        <authorList>
            <person name="Glockner G."/>
            <person name="Hulsmann N."/>
            <person name="Schleicher M."/>
            <person name="Noegel A.A."/>
            <person name="Eichinger L."/>
            <person name="Gallinger C."/>
            <person name="Pawlowski J."/>
            <person name="Sierra R."/>
            <person name="Euteneuer U."/>
            <person name="Pillet L."/>
            <person name="Moustafa A."/>
            <person name="Platzer M."/>
            <person name="Groth M."/>
            <person name="Szafranski K."/>
            <person name="Schliwa M."/>
        </authorList>
    </citation>
    <scope>NUCLEOTIDE SEQUENCE [LARGE SCALE GENOMIC DNA]</scope>
</reference>
<dbReference type="CDD" id="cd14947">
    <property type="entry name" value="NBR1_like"/>
    <property type="match status" value="1"/>
</dbReference>
<feature type="non-terminal residue" evidence="7">
    <location>
        <position position="260"/>
    </location>
</feature>
<feature type="compositionally biased region" description="Low complexity" evidence="5">
    <location>
        <begin position="83"/>
        <end position="98"/>
    </location>
</feature>
<evidence type="ECO:0000256" key="5">
    <source>
        <dbReference type="SAM" id="MobiDB-lite"/>
    </source>
</evidence>
<evidence type="ECO:0000256" key="3">
    <source>
        <dbReference type="ARBA" id="ARBA00022833"/>
    </source>
</evidence>
<dbReference type="Pfam" id="PF00569">
    <property type="entry name" value="ZZ"/>
    <property type="match status" value="1"/>
</dbReference>
<keyword evidence="8" id="KW-1185">Reference proteome</keyword>
<sequence length="260" mass="29463">MYPIRGIRFKCWVCSDYDLCANCESFGKHNPTHPLLKMNRPIGALRPHDSNDLTGMHECNSNDSSSSGATNSGGNSYHTSQYNNNSNNNNNNNNNSSSTYGARRGGCRKWMRFANAMEKVFRRDDDQTTVSTTSNEGSCKYANKNNNKNKKGRLMAEFVKDVSLPDRSYYPTDTILEKTWEMKNTGTIEWGDGVELVFLKGDEILSLEKRYLVPNAKPQECVQISAMIRTPTTPGRYCAYFRLQKNGNKFGPRVWVDLFA</sequence>
<dbReference type="Gene3D" id="2.60.40.10">
    <property type="entry name" value="Immunoglobulins"/>
    <property type="match status" value="1"/>
</dbReference>
<feature type="region of interest" description="Disordered" evidence="5">
    <location>
        <begin position="125"/>
        <end position="146"/>
    </location>
</feature>
<name>X6NBE8_RETFI</name>
<evidence type="ECO:0000313" key="8">
    <source>
        <dbReference type="Proteomes" id="UP000023152"/>
    </source>
</evidence>
<keyword evidence="1" id="KW-0479">Metal-binding</keyword>
<evidence type="ECO:0000256" key="2">
    <source>
        <dbReference type="ARBA" id="ARBA00022771"/>
    </source>
</evidence>
<feature type="region of interest" description="Disordered" evidence="5">
    <location>
        <begin position="40"/>
        <end position="102"/>
    </location>
</feature>
<keyword evidence="2 4" id="KW-0863">Zinc-finger</keyword>
<feature type="compositionally biased region" description="Polar residues" evidence="5">
    <location>
        <begin position="128"/>
        <end position="137"/>
    </location>
</feature>
<proteinExistence type="predicted"/>
<dbReference type="PROSITE" id="PS50135">
    <property type="entry name" value="ZF_ZZ_2"/>
    <property type="match status" value="1"/>
</dbReference>
<comment type="caution">
    <text evidence="7">The sequence shown here is derived from an EMBL/GenBank/DDBJ whole genome shotgun (WGS) entry which is preliminary data.</text>
</comment>
<dbReference type="Pfam" id="PF16158">
    <property type="entry name" value="N_BRCA1_IG"/>
    <property type="match status" value="1"/>
</dbReference>
<feature type="compositionally biased region" description="Low complexity" evidence="5">
    <location>
        <begin position="61"/>
        <end position="76"/>
    </location>
</feature>
<accession>X6NBE8</accession>
<dbReference type="PANTHER" id="PTHR20930">
    <property type="entry name" value="OVARIAN CARCINOMA ANTIGEN CA125-RELATED"/>
    <property type="match status" value="1"/>
</dbReference>
<dbReference type="Proteomes" id="UP000023152">
    <property type="component" value="Unassembled WGS sequence"/>
</dbReference>
<dbReference type="OrthoDB" id="661148at2759"/>
<dbReference type="PANTHER" id="PTHR20930:SF0">
    <property type="entry name" value="PROTEIN ILRUN"/>
    <property type="match status" value="1"/>
</dbReference>
<evidence type="ECO:0000259" key="6">
    <source>
        <dbReference type="PROSITE" id="PS50135"/>
    </source>
</evidence>
<dbReference type="SMART" id="SM00291">
    <property type="entry name" value="ZnF_ZZ"/>
    <property type="match status" value="1"/>
</dbReference>
<dbReference type="EMBL" id="ASPP01010043">
    <property type="protein sequence ID" value="ETO23326.1"/>
    <property type="molecule type" value="Genomic_DNA"/>
</dbReference>
<protein>
    <recommendedName>
        <fullName evidence="6">ZZ-type domain-containing protein</fullName>
    </recommendedName>
</protein>
<dbReference type="InterPro" id="IPR000433">
    <property type="entry name" value="Znf_ZZ"/>
</dbReference>
<dbReference type="InterPro" id="IPR043145">
    <property type="entry name" value="Znf_ZZ_sf"/>
</dbReference>
<feature type="domain" description="ZZ-type" evidence="6">
    <location>
        <begin position="1"/>
        <end position="43"/>
    </location>
</feature>
<dbReference type="SUPFAM" id="SSF57850">
    <property type="entry name" value="RING/U-box"/>
    <property type="match status" value="1"/>
</dbReference>
<dbReference type="Gene3D" id="3.30.60.90">
    <property type="match status" value="1"/>
</dbReference>
<dbReference type="InterPro" id="IPR013783">
    <property type="entry name" value="Ig-like_fold"/>
</dbReference>
<gene>
    <name evidence="7" type="ORF">RFI_13856</name>
</gene>
<dbReference type="InterPro" id="IPR032350">
    <property type="entry name" value="Nbr1_FW"/>
</dbReference>
<dbReference type="AlphaFoldDB" id="X6NBE8"/>
<keyword evidence="3" id="KW-0862">Zinc</keyword>
<dbReference type="CDD" id="cd02340">
    <property type="entry name" value="ZZ_NBR1_like"/>
    <property type="match status" value="1"/>
</dbReference>